<dbReference type="InterPro" id="IPR013785">
    <property type="entry name" value="Aldolase_TIM"/>
</dbReference>
<evidence type="ECO:0000256" key="3">
    <source>
        <dbReference type="ARBA" id="ARBA00022605"/>
    </source>
</evidence>
<evidence type="ECO:0000256" key="7">
    <source>
        <dbReference type="ARBA" id="ARBA00049047"/>
    </source>
</evidence>
<dbReference type="EMBL" id="UINC01128146">
    <property type="protein sequence ID" value="SVD07708.1"/>
    <property type="molecule type" value="Genomic_DNA"/>
</dbReference>
<comment type="pathway">
    <text evidence="1">Amino-acid biosynthesis; L-tryptophan biosynthesis; L-tryptophan from chorismate: step 5/5.</text>
</comment>
<accession>A0A382SEV5</accession>
<dbReference type="UniPathway" id="UPA00035">
    <property type="reaction ID" value="UER00044"/>
</dbReference>
<evidence type="ECO:0000256" key="5">
    <source>
        <dbReference type="ARBA" id="ARBA00023141"/>
    </source>
</evidence>
<name>A0A382SEV5_9ZZZZ</name>
<dbReference type="Gene3D" id="3.20.20.70">
    <property type="entry name" value="Aldolase class I"/>
    <property type="match status" value="1"/>
</dbReference>
<organism evidence="8">
    <name type="scientific">marine metagenome</name>
    <dbReference type="NCBI Taxonomy" id="408172"/>
    <lineage>
        <taxon>unclassified sequences</taxon>
        <taxon>metagenomes</taxon>
        <taxon>ecological metagenomes</taxon>
    </lineage>
</organism>
<dbReference type="InterPro" id="IPR002028">
    <property type="entry name" value="Trp_synthase_suA"/>
</dbReference>
<evidence type="ECO:0000256" key="6">
    <source>
        <dbReference type="ARBA" id="ARBA00023239"/>
    </source>
</evidence>
<dbReference type="AlphaFoldDB" id="A0A382SEV5"/>
<protein>
    <recommendedName>
        <fullName evidence="2">tryptophan synthase</fullName>
        <ecNumber evidence="2">4.2.1.20</ecNumber>
    </recommendedName>
</protein>
<dbReference type="SUPFAM" id="SSF51366">
    <property type="entry name" value="Ribulose-phoshate binding barrel"/>
    <property type="match status" value="1"/>
</dbReference>
<keyword evidence="3" id="KW-0028">Amino-acid biosynthesis</keyword>
<dbReference type="GO" id="GO:0004834">
    <property type="term" value="F:tryptophan synthase activity"/>
    <property type="evidence" value="ECO:0007669"/>
    <property type="project" value="UniProtKB-EC"/>
</dbReference>
<sequence>METRIKKNFNLLNGECTTIPFVSGGDPDIKNSTEILKSFAKNGAKILECGFNFNAPVSDGNAIQNSSY</sequence>
<reference evidence="8" key="1">
    <citation type="submission" date="2018-05" db="EMBL/GenBank/DDBJ databases">
        <authorList>
            <person name="Lanie J.A."/>
            <person name="Ng W.-L."/>
            <person name="Kazmierczak K.M."/>
            <person name="Andrzejewski T.M."/>
            <person name="Davidsen T.M."/>
            <person name="Wayne K.J."/>
            <person name="Tettelin H."/>
            <person name="Glass J.I."/>
            <person name="Rusch D."/>
            <person name="Podicherti R."/>
            <person name="Tsui H.-C.T."/>
            <person name="Winkler M.E."/>
        </authorList>
    </citation>
    <scope>NUCLEOTIDE SEQUENCE</scope>
</reference>
<keyword evidence="4" id="KW-0822">Tryptophan biosynthesis</keyword>
<dbReference type="EC" id="4.2.1.20" evidence="2"/>
<evidence type="ECO:0000256" key="4">
    <source>
        <dbReference type="ARBA" id="ARBA00022822"/>
    </source>
</evidence>
<evidence type="ECO:0000256" key="2">
    <source>
        <dbReference type="ARBA" id="ARBA00012043"/>
    </source>
</evidence>
<gene>
    <name evidence="8" type="ORF">METZ01_LOCUS360562</name>
</gene>
<comment type="catalytic activity">
    <reaction evidence="7">
        <text>(1S,2R)-1-C-(indol-3-yl)glycerol 3-phosphate + L-serine = D-glyceraldehyde 3-phosphate + L-tryptophan + H2O</text>
        <dbReference type="Rhea" id="RHEA:10532"/>
        <dbReference type="ChEBI" id="CHEBI:15377"/>
        <dbReference type="ChEBI" id="CHEBI:33384"/>
        <dbReference type="ChEBI" id="CHEBI:57912"/>
        <dbReference type="ChEBI" id="CHEBI:58866"/>
        <dbReference type="ChEBI" id="CHEBI:59776"/>
        <dbReference type="EC" id="4.2.1.20"/>
    </reaction>
</comment>
<proteinExistence type="predicted"/>
<evidence type="ECO:0000256" key="1">
    <source>
        <dbReference type="ARBA" id="ARBA00004733"/>
    </source>
</evidence>
<keyword evidence="5" id="KW-0057">Aromatic amino acid biosynthesis</keyword>
<evidence type="ECO:0000313" key="8">
    <source>
        <dbReference type="EMBL" id="SVD07708.1"/>
    </source>
</evidence>
<keyword evidence="6" id="KW-0456">Lyase</keyword>
<dbReference type="Pfam" id="PF00290">
    <property type="entry name" value="Trp_syntA"/>
    <property type="match status" value="1"/>
</dbReference>
<feature type="non-terminal residue" evidence="8">
    <location>
        <position position="68"/>
    </location>
</feature>
<dbReference type="InterPro" id="IPR011060">
    <property type="entry name" value="RibuloseP-bd_barrel"/>
</dbReference>